<protein>
    <submittedName>
        <fullName evidence="1">Uncharacterized protein</fullName>
    </submittedName>
</protein>
<evidence type="ECO:0000313" key="2">
    <source>
        <dbReference type="Proteomes" id="UP000824120"/>
    </source>
</evidence>
<dbReference type="Proteomes" id="UP000824120">
    <property type="component" value="Chromosome 11"/>
</dbReference>
<name>A0A9J5WMA5_SOLCO</name>
<organism evidence="1 2">
    <name type="scientific">Solanum commersonii</name>
    <name type="common">Commerson's wild potato</name>
    <name type="synonym">Commerson's nightshade</name>
    <dbReference type="NCBI Taxonomy" id="4109"/>
    <lineage>
        <taxon>Eukaryota</taxon>
        <taxon>Viridiplantae</taxon>
        <taxon>Streptophyta</taxon>
        <taxon>Embryophyta</taxon>
        <taxon>Tracheophyta</taxon>
        <taxon>Spermatophyta</taxon>
        <taxon>Magnoliopsida</taxon>
        <taxon>eudicotyledons</taxon>
        <taxon>Gunneridae</taxon>
        <taxon>Pentapetalae</taxon>
        <taxon>asterids</taxon>
        <taxon>lamiids</taxon>
        <taxon>Solanales</taxon>
        <taxon>Solanaceae</taxon>
        <taxon>Solanoideae</taxon>
        <taxon>Solaneae</taxon>
        <taxon>Solanum</taxon>
    </lineage>
</organism>
<sequence length="72" mass="8390">MILEIRITKRSMDYSTRKLAKWVVYQLQGSFHLENGSVCPSGLTFSIAKVLMDVPKNFRKNDIQNLDHQKIH</sequence>
<dbReference type="EMBL" id="JACXVP010000011">
    <property type="protein sequence ID" value="KAG5576316.1"/>
    <property type="molecule type" value="Genomic_DNA"/>
</dbReference>
<dbReference type="AlphaFoldDB" id="A0A9J5WMA5"/>
<proteinExistence type="predicted"/>
<gene>
    <name evidence="1" type="ORF">H5410_056450</name>
</gene>
<accession>A0A9J5WMA5</accession>
<comment type="caution">
    <text evidence="1">The sequence shown here is derived from an EMBL/GenBank/DDBJ whole genome shotgun (WGS) entry which is preliminary data.</text>
</comment>
<reference evidence="1 2" key="1">
    <citation type="submission" date="2020-09" db="EMBL/GenBank/DDBJ databases">
        <title>De no assembly of potato wild relative species, Solanum commersonii.</title>
        <authorList>
            <person name="Cho K."/>
        </authorList>
    </citation>
    <scope>NUCLEOTIDE SEQUENCE [LARGE SCALE GENOMIC DNA]</scope>
    <source>
        <strain evidence="1">LZ3.2</strain>
        <tissue evidence="1">Leaf</tissue>
    </source>
</reference>
<evidence type="ECO:0000313" key="1">
    <source>
        <dbReference type="EMBL" id="KAG5576316.1"/>
    </source>
</evidence>
<keyword evidence="2" id="KW-1185">Reference proteome</keyword>